<evidence type="ECO:0000256" key="7">
    <source>
        <dbReference type="SAM" id="Phobius"/>
    </source>
</evidence>
<dbReference type="Pfam" id="PF12791">
    <property type="entry name" value="RsgI_N"/>
    <property type="match status" value="1"/>
</dbReference>
<dbReference type="PROSITE" id="PS51849">
    <property type="entry name" value="RSGI_N"/>
    <property type="match status" value="1"/>
</dbReference>
<name>R7RQS3_9CLOT</name>
<dbReference type="HOGENOM" id="CLU_1026484_0_0_9"/>
<proteinExistence type="predicted"/>
<reference evidence="9" key="1">
    <citation type="submission" date="2013-03" db="EMBL/GenBank/DDBJ databases">
        <title>Draft genome sequence of the hydrogen-ethanol-producing anaerobic alkalithermophilic Caloramator celere.</title>
        <authorList>
            <person name="Ciranna A."/>
            <person name="Larjo A."/>
            <person name="Kivisto A."/>
            <person name="Santala V."/>
            <person name="Roos C."/>
            <person name="Karp M."/>
        </authorList>
    </citation>
    <scope>NUCLEOTIDE SEQUENCE [LARGE SCALE GENOMIC DNA]</scope>
    <source>
        <strain evidence="9">DSM 8682</strain>
    </source>
</reference>
<feature type="compositionally biased region" description="Basic and acidic residues" evidence="6">
    <location>
        <begin position="224"/>
        <end position="234"/>
    </location>
</feature>
<keyword evidence="4 7" id="KW-1133">Transmembrane helix</keyword>
<evidence type="ECO:0000313" key="10">
    <source>
        <dbReference type="Proteomes" id="UP000014923"/>
    </source>
</evidence>
<feature type="compositionally biased region" description="Basic and acidic residues" evidence="6">
    <location>
        <begin position="183"/>
        <end position="207"/>
    </location>
</feature>
<gene>
    <name evidence="9" type="ORF">TCEL_01514</name>
</gene>
<evidence type="ECO:0000256" key="3">
    <source>
        <dbReference type="ARBA" id="ARBA00022692"/>
    </source>
</evidence>
<dbReference type="Proteomes" id="UP000014923">
    <property type="component" value="Unassembled WGS sequence"/>
</dbReference>
<keyword evidence="10" id="KW-1185">Reference proteome</keyword>
<evidence type="ECO:0000256" key="6">
    <source>
        <dbReference type="SAM" id="MobiDB-lite"/>
    </source>
</evidence>
<dbReference type="EMBL" id="CAVN010000088">
    <property type="protein sequence ID" value="CDF57600.1"/>
    <property type="molecule type" value="Genomic_DNA"/>
</dbReference>
<dbReference type="eggNOG" id="ENOG50335PQ">
    <property type="taxonomic scope" value="Bacteria"/>
</dbReference>
<sequence length="271" mass="31719">MIKKGIVVEVNNNEAVLFTQTGEFIKFKSKEKLQIGQEYTYTSINLKPFLIAASLIICILFGSFLTVYNQVYASIVITINPKIKIDINKFNRIIKIIPLNKDGEEITSSIKLKNKNINDGLILIINKAKEKKYITDEYYNNKSKKINIQIDKEDIKLNKFISELKKQNINFVKVYDKVQNTQDKQKDELIKQKTKPIPKDNNEKEVPSNKIKPNKKIKNNDLNNTKKEFNKNPDNKIQNNKNKEKYQKQTSQYQYEKNDTPIKNKKGIRRD</sequence>
<keyword evidence="2" id="KW-1003">Cell membrane</keyword>
<dbReference type="Pfam" id="PF23750">
    <property type="entry name" value="RsgI_M"/>
    <property type="match status" value="1"/>
</dbReference>
<dbReference type="GO" id="GO:0005886">
    <property type="term" value="C:plasma membrane"/>
    <property type="evidence" value="ECO:0007669"/>
    <property type="project" value="UniProtKB-SubCell"/>
</dbReference>
<accession>R7RQS3</accession>
<evidence type="ECO:0000256" key="2">
    <source>
        <dbReference type="ARBA" id="ARBA00022475"/>
    </source>
</evidence>
<comment type="caution">
    <text evidence="9">The sequence shown here is derived from an EMBL/GenBank/DDBJ whole genome shotgun (WGS) entry which is preliminary data.</text>
</comment>
<evidence type="ECO:0000256" key="5">
    <source>
        <dbReference type="ARBA" id="ARBA00023136"/>
    </source>
</evidence>
<evidence type="ECO:0000256" key="1">
    <source>
        <dbReference type="ARBA" id="ARBA00004162"/>
    </source>
</evidence>
<organism evidence="9 10">
    <name type="scientific">Thermobrachium celere DSM 8682</name>
    <dbReference type="NCBI Taxonomy" id="941824"/>
    <lineage>
        <taxon>Bacteria</taxon>
        <taxon>Bacillati</taxon>
        <taxon>Bacillota</taxon>
        <taxon>Clostridia</taxon>
        <taxon>Eubacteriales</taxon>
        <taxon>Clostridiaceae</taxon>
        <taxon>Thermobrachium</taxon>
    </lineage>
</organism>
<protein>
    <recommendedName>
        <fullName evidence="8">RsgI N-terminal anti-sigma domain-containing protein</fullName>
    </recommendedName>
</protein>
<feature type="region of interest" description="Disordered" evidence="6">
    <location>
        <begin position="183"/>
        <end position="271"/>
    </location>
</feature>
<keyword evidence="3 7" id="KW-0812">Transmembrane</keyword>
<evidence type="ECO:0000259" key="8">
    <source>
        <dbReference type="PROSITE" id="PS51849"/>
    </source>
</evidence>
<comment type="subcellular location">
    <subcellularLocation>
        <location evidence="1">Cell membrane</location>
        <topology evidence="1">Single-pass membrane protein</topology>
    </subcellularLocation>
</comment>
<dbReference type="InterPro" id="IPR055431">
    <property type="entry name" value="RsgI_M"/>
</dbReference>
<dbReference type="RefSeq" id="WP_018660900.1">
    <property type="nucleotide sequence ID" value="NZ_HF952018.1"/>
</dbReference>
<keyword evidence="5 7" id="KW-0472">Membrane</keyword>
<feature type="transmembrane region" description="Helical" evidence="7">
    <location>
        <begin position="49"/>
        <end position="68"/>
    </location>
</feature>
<dbReference type="AlphaFoldDB" id="R7RQS3"/>
<dbReference type="OrthoDB" id="1910278at2"/>
<feature type="domain" description="RsgI N-terminal anti-sigma" evidence="8">
    <location>
        <begin position="3"/>
        <end position="50"/>
    </location>
</feature>
<evidence type="ECO:0000256" key="4">
    <source>
        <dbReference type="ARBA" id="ARBA00022989"/>
    </source>
</evidence>
<dbReference type="InterPro" id="IPR024449">
    <property type="entry name" value="Anti-sigma_RsgI_N"/>
</dbReference>
<evidence type="ECO:0000313" key="9">
    <source>
        <dbReference type="EMBL" id="CDF57600.1"/>
    </source>
</evidence>